<dbReference type="KEGG" id="vbl:L21SP4_00257"/>
<dbReference type="KEGG" id="vbl:L21SP4_01478"/>
<sequence>MTEEATEYYRIDDRLLPPKLAALRQKLSQKAKQEKRFRFYSLYGHIGRADTLLAAWKHVRANGGKEGPDGVTIEDIEQSQGGVEAFLADIERSLKDRTYRAGKVRRVYIQKVNGKLRPLGIPSVRDRVVQTATVLILEPIFEADFKDCSHGFRPERSAHDALKAIGQELRQGRCAVYDADLAGYFDSIPHDKLIACVQMRVTDRSVLKLIRMWLKAPVEETEKGKPPTVKRNDKGTPQGGVISPLLANIYLHWFDAVFYRKDGPARWAKAKLVRYADDFVVLARYIGPQLEAFIEAKIEGWLGLKINRDKTRILDAREPGQTLDFLGYSFRYDRDLGGRPCRYWNLTPSRKALQRERDRLREMTGPEQCFKPLPTVIDELNMQMRGWANYFSLGYPRVAFRHVNGYVRQRLTRHAKRRSQRGYWPPEGMSYYAHFKNMGLIYL</sequence>
<gene>
    <name evidence="6" type="primary">ltrA_6</name>
    <name evidence="3" type="synonym">ltrA_1</name>
    <name evidence="4" type="synonym">ltrA_2</name>
    <name evidence="5" type="synonym">ltrA_4</name>
    <name evidence="7" type="synonym">ltrA_8</name>
    <name evidence="3" type="ORF">L21SP4_00074</name>
    <name evidence="4" type="ORF">L21SP4_00257</name>
    <name evidence="5" type="ORF">L21SP4_01073</name>
    <name evidence="6" type="ORF">L21SP4_01478</name>
    <name evidence="7" type="ORF">L21SP4_02308</name>
</gene>
<dbReference type="RefSeq" id="WP_052880802.1">
    <property type="nucleotide sequence ID" value="NZ_CP010904.1"/>
</dbReference>
<evidence type="ECO:0000256" key="1">
    <source>
        <dbReference type="ARBA" id="ARBA00034120"/>
    </source>
</evidence>
<accession>A0A0G3EKL7</accession>
<dbReference type="OrthoDB" id="9788687at2"/>
<dbReference type="EMBL" id="CP010904">
    <property type="protein sequence ID" value="AKJ65535.1"/>
    <property type="molecule type" value="Genomic_DNA"/>
</dbReference>
<dbReference type="NCBIfam" id="TIGR04416">
    <property type="entry name" value="group_II_RT_mat"/>
    <property type="match status" value="1"/>
</dbReference>
<evidence type="ECO:0000313" key="6">
    <source>
        <dbReference type="EMBL" id="AKJ64724.1"/>
    </source>
</evidence>
<dbReference type="AlphaFoldDB" id="A0A0G3EKL7"/>
<reference evidence="6 8" key="2">
    <citation type="journal article" date="2016" name="ISME J.">
        <title>Characterization of the first cultured representative of Verrucomicrobia subdivision 5 indicates the proposal of a novel phylum.</title>
        <authorList>
            <person name="Spring S."/>
            <person name="Bunk B."/>
            <person name="Sproer C."/>
            <person name="Schumann P."/>
            <person name="Rohde M."/>
            <person name="Tindall B.J."/>
            <person name="Klenk H.P."/>
        </authorList>
    </citation>
    <scope>NUCLEOTIDE SEQUENCE [LARGE SCALE GENOMIC DNA]</scope>
    <source>
        <strain evidence="6 8">L21-Fru-AB</strain>
    </source>
</reference>
<dbReference type="SUPFAM" id="SSF56672">
    <property type="entry name" value="DNA/RNA polymerases"/>
    <property type="match status" value="1"/>
</dbReference>
<dbReference type="InterPro" id="IPR043502">
    <property type="entry name" value="DNA/RNA_pol_sf"/>
</dbReference>
<dbReference type="InterPro" id="IPR051083">
    <property type="entry name" value="GrpII_Intron_Splice-Mob/Def"/>
</dbReference>
<proteinExistence type="inferred from homology"/>
<dbReference type="EMBL" id="CP010904">
    <property type="protein sequence ID" value="AKJ63361.1"/>
    <property type="molecule type" value="Genomic_DNA"/>
</dbReference>
<protein>
    <submittedName>
        <fullName evidence="6">Group II intron-encoded protein LtrA</fullName>
    </submittedName>
</protein>
<evidence type="ECO:0000313" key="3">
    <source>
        <dbReference type="EMBL" id="AKJ63361.1"/>
    </source>
</evidence>
<dbReference type="PANTHER" id="PTHR34047">
    <property type="entry name" value="NUCLEAR INTRON MATURASE 1, MITOCHONDRIAL-RELATED"/>
    <property type="match status" value="1"/>
</dbReference>
<dbReference type="KEGG" id="vbl:L21SP4_00074"/>
<name>A0A0G3EKL7_9BACT</name>
<dbReference type="InterPro" id="IPR013597">
    <property type="entry name" value="Mat_intron_G2"/>
</dbReference>
<dbReference type="EMBL" id="CP010904">
    <property type="protein sequence ID" value="AKJ63539.1"/>
    <property type="molecule type" value="Genomic_DNA"/>
</dbReference>
<dbReference type="KEGG" id="vbl:L21SP4_02308"/>
<keyword evidence="8" id="KW-1185">Reference proteome</keyword>
<dbReference type="Proteomes" id="UP000035268">
    <property type="component" value="Chromosome"/>
</dbReference>
<evidence type="ECO:0000313" key="8">
    <source>
        <dbReference type="Proteomes" id="UP000035268"/>
    </source>
</evidence>
<dbReference type="Pfam" id="PF08388">
    <property type="entry name" value="GIIM"/>
    <property type="match status" value="1"/>
</dbReference>
<dbReference type="PANTHER" id="PTHR34047:SF8">
    <property type="entry name" value="PROTEIN YKFC"/>
    <property type="match status" value="1"/>
</dbReference>
<evidence type="ECO:0000313" key="5">
    <source>
        <dbReference type="EMBL" id="AKJ64325.1"/>
    </source>
</evidence>
<dbReference type="EMBL" id="CP010904">
    <property type="protein sequence ID" value="AKJ64724.1"/>
    <property type="molecule type" value="Genomic_DNA"/>
</dbReference>
<dbReference type="KEGG" id="vbl:L21SP4_01073"/>
<dbReference type="PATRIC" id="fig|1609981.3.peg.1121"/>
<evidence type="ECO:0000313" key="7">
    <source>
        <dbReference type="EMBL" id="AKJ65535.1"/>
    </source>
</evidence>
<dbReference type="CDD" id="cd01651">
    <property type="entry name" value="RT_G2_intron"/>
    <property type="match status" value="1"/>
</dbReference>
<comment type="similarity">
    <text evidence="1">Belongs to the bacterial reverse transcriptase family.</text>
</comment>
<evidence type="ECO:0000313" key="4">
    <source>
        <dbReference type="EMBL" id="AKJ63539.1"/>
    </source>
</evidence>
<reference evidence="8" key="1">
    <citation type="submission" date="2015-02" db="EMBL/GenBank/DDBJ databases">
        <title>Description and complete genome sequence of the first cultured representative of the subdivision 5 of the Verrucomicrobia phylum.</title>
        <authorList>
            <person name="Spring S."/>
            <person name="Bunk B."/>
            <person name="Sproer C."/>
            <person name="Klenk H.-P."/>
        </authorList>
    </citation>
    <scope>NUCLEOTIDE SEQUENCE [LARGE SCALE GENOMIC DNA]</scope>
    <source>
        <strain evidence="8">L21-Fru-AB</strain>
    </source>
</reference>
<feature type="domain" description="Reverse transcriptase" evidence="2">
    <location>
        <begin position="88"/>
        <end position="330"/>
    </location>
</feature>
<dbReference type="InterPro" id="IPR000477">
    <property type="entry name" value="RT_dom"/>
</dbReference>
<evidence type="ECO:0000259" key="2">
    <source>
        <dbReference type="PROSITE" id="PS50878"/>
    </source>
</evidence>
<dbReference type="InterPro" id="IPR030931">
    <property type="entry name" value="Group_II_RT_mat"/>
</dbReference>
<dbReference type="EMBL" id="CP010904">
    <property type="protein sequence ID" value="AKJ64325.1"/>
    <property type="molecule type" value="Genomic_DNA"/>
</dbReference>
<dbReference type="Pfam" id="PF00078">
    <property type="entry name" value="RVT_1"/>
    <property type="match status" value="1"/>
</dbReference>
<organism evidence="6 8">
    <name type="scientific">Kiritimatiella glycovorans</name>
    <dbReference type="NCBI Taxonomy" id="1307763"/>
    <lineage>
        <taxon>Bacteria</taxon>
        <taxon>Pseudomonadati</taxon>
        <taxon>Kiritimatiellota</taxon>
        <taxon>Kiritimatiellia</taxon>
        <taxon>Kiritimatiellales</taxon>
        <taxon>Kiritimatiellaceae</taxon>
        <taxon>Kiritimatiella</taxon>
    </lineage>
</organism>
<dbReference type="PROSITE" id="PS50878">
    <property type="entry name" value="RT_POL"/>
    <property type="match status" value="1"/>
</dbReference>